<keyword evidence="5" id="KW-1185">Reference proteome</keyword>
<comment type="similarity">
    <text evidence="1">Belongs to the zinc-containing alcohol dehydrogenase family.</text>
</comment>
<protein>
    <recommendedName>
        <fullName evidence="3">Alcohol dehydrogenase-like N-terminal domain-containing protein</fullName>
    </recommendedName>
</protein>
<dbReference type="PANTHER" id="PTHR45348:SF2">
    <property type="entry name" value="ZINC-TYPE ALCOHOL DEHYDROGENASE-LIKE PROTEIN C2E1P3.01"/>
    <property type="match status" value="1"/>
</dbReference>
<keyword evidence="2" id="KW-0560">Oxidoreductase</keyword>
<dbReference type="AlphaFoldDB" id="A0AAJ0D0J9"/>
<dbReference type="Gene3D" id="3.90.180.10">
    <property type="entry name" value="Medium-chain alcohol dehydrogenases, catalytic domain"/>
    <property type="match status" value="1"/>
</dbReference>
<dbReference type="InterPro" id="IPR013154">
    <property type="entry name" value="ADH-like_N"/>
</dbReference>
<organism evidence="4 5">
    <name type="scientific">Conoideocrella luteorostrata</name>
    <dbReference type="NCBI Taxonomy" id="1105319"/>
    <lineage>
        <taxon>Eukaryota</taxon>
        <taxon>Fungi</taxon>
        <taxon>Dikarya</taxon>
        <taxon>Ascomycota</taxon>
        <taxon>Pezizomycotina</taxon>
        <taxon>Sordariomycetes</taxon>
        <taxon>Hypocreomycetidae</taxon>
        <taxon>Hypocreales</taxon>
        <taxon>Clavicipitaceae</taxon>
        <taxon>Conoideocrella</taxon>
    </lineage>
</organism>
<reference evidence="4" key="1">
    <citation type="submission" date="2023-06" db="EMBL/GenBank/DDBJ databases">
        <title>Conoideocrella luteorostrata (Hypocreales: Clavicipitaceae), a potential biocontrol fungus for elongate hemlock scale in United States Christmas tree production areas.</title>
        <authorList>
            <person name="Barrett H."/>
            <person name="Lovett B."/>
            <person name="Macias A.M."/>
            <person name="Stajich J.E."/>
            <person name="Kasson M.T."/>
        </authorList>
    </citation>
    <scope>NUCLEOTIDE SEQUENCE</scope>
    <source>
        <strain evidence="4">ARSEF 14590</strain>
    </source>
</reference>
<evidence type="ECO:0000259" key="3">
    <source>
        <dbReference type="Pfam" id="PF08240"/>
    </source>
</evidence>
<gene>
    <name evidence="4" type="ORF">QQS21_000705</name>
</gene>
<comment type="caution">
    <text evidence="4">The sequence shown here is derived from an EMBL/GenBank/DDBJ whole genome shotgun (WGS) entry which is preliminary data.</text>
</comment>
<dbReference type="InterPro" id="IPR036291">
    <property type="entry name" value="NAD(P)-bd_dom_sf"/>
</dbReference>
<dbReference type="EMBL" id="JASWJB010000007">
    <property type="protein sequence ID" value="KAK2616271.1"/>
    <property type="molecule type" value="Genomic_DNA"/>
</dbReference>
<dbReference type="Proteomes" id="UP001251528">
    <property type="component" value="Unassembled WGS sequence"/>
</dbReference>
<dbReference type="InterPro" id="IPR047122">
    <property type="entry name" value="Trans-enoyl_RdTase-like"/>
</dbReference>
<evidence type="ECO:0000256" key="2">
    <source>
        <dbReference type="ARBA" id="ARBA00023002"/>
    </source>
</evidence>
<dbReference type="InterPro" id="IPR011032">
    <property type="entry name" value="GroES-like_sf"/>
</dbReference>
<dbReference type="Pfam" id="PF08240">
    <property type="entry name" value="ADH_N"/>
    <property type="match status" value="1"/>
</dbReference>
<dbReference type="Gene3D" id="3.40.50.720">
    <property type="entry name" value="NAD(P)-binding Rossmann-like Domain"/>
    <property type="match status" value="1"/>
</dbReference>
<dbReference type="PANTHER" id="PTHR45348">
    <property type="entry name" value="HYPOTHETICAL OXIDOREDUCTASE (EUROFUNG)"/>
    <property type="match status" value="1"/>
</dbReference>
<dbReference type="SUPFAM" id="SSF51735">
    <property type="entry name" value="NAD(P)-binding Rossmann-fold domains"/>
    <property type="match status" value="1"/>
</dbReference>
<accession>A0AAJ0D0J9</accession>
<evidence type="ECO:0000256" key="1">
    <source>
        <dbReference type="ARBA" id="ARBA00008072"/>
    </source>
</evidence>
<feature type="domain" description="Alcohol dehydrogenase-like N-terminal" evidence="3">
    <location>
        <begin position="31"/>
        <end position="92"/>
    </location>
</feature>
<sequence>MTPPKNRAAWNLANKVRPFKVADPPYTPPSSGQVVVKYTAPAINPLDRAMQLIGPVLARYLKYPFVLGCDVADEVVEVGPGVKRFRVGDCALESATGQAKEIPAATAVLGQSGKPRTVIVAGGASSVGSNAVQPAASAGYRVLSTSSPKSFSYIKGLGLGAAHVFDYDSKTLVKDLLGALKGFELVGAYTIVHGAVRACTAVMKKHYPKLTRKRIAVAGSILPGDKLQSFVGKGTHLMIIVGDIIKSTRTRLATGIDAKFILLDGLLTVRASWLASTWTFFHKH</sequence>
<evidence type="ECO:0000313" key="4">
    <source>
        <dbReference type="EMBL" id="KAK2616271.1"/>
    </source>
</evidence>
<evidence type="ECO:0000313" key="5">
    <source>
        <dbReference type="Proteomes" id="UP001251528"/>
    </source>
</evidence>
<dbReference type="SUPFAM" id="SSF50129">
    <property type="entry name" value="GroES-like"/>
    <property type="match status" value="1"/>
</dbReference>
<name>A0AAJ0D0J9_9HYPO</name>
<dbReference type="GO" id="GO:0016651">
    <property type="term" value="F:oxidoreductase activity, acting on NAD(P)H"/>
    <property type="evidence" value="ECO:0007669"/>
    <property type="project" value="InterPro"/>
</dbReference>
<proteinExistence type="inferred from homology"/>